<dbReference type="SUPFAM" id="SSF56672">
    <property type="entry name" value="DNA/RNA polymerases"/>
    <property type="match status" value="1"/>
</dbReference>
<dbReference type="GO" id="GO:0004190">
    <property type="term" value="F:aspartic-type endopeptidase activity"/>
    <property type="evidence" value="ECO:0007669"/>
    <property type="project" value="InterPro"/>
</dbReference>
<accession>A0A5N4B1R1</accession>
<dbReference type="InterPro" id="IPR043502">
    <property type="entry name" value="DNA/RNA_pol_sf"/>
</dbReference>
<keyword evidence="8" id="KW-0694">RNA-binding</keyword>
<dbReference type="PROSITE" id="PS00141">
    <property type="entry name" value="ASP_PROTEASE"/>
    <property type="match status" value="1"/>
</dbReference>
<dbReference type="AlphaFoldDB" id="A0A5N4B1R1"/>
<evidence type="ECO:0000256" key="11">
    <source>
        <dbReference type="ARBA" id="ARBA00023268"/>
    </source>
</evidence>
<keyword evidence="3" id="KW-0548">Nucleotidyltransferase</keyword>
<dbReference type="Pfam" id="PF00665">
    <property type="entry name" value="rve"/>
    <property type="match status" value="1"/>
</dbReference>
<dbReference type="Gene3D" id="3.30.420.10">
    <property type="entry name" value="Ribonuclease H-like superfamily/Ribonuclease H"/>
    <property type="match status" value="1"/>
</dbReference>
<evidence type="ECO:0000256" key="3">
    <source>
        <dbReference type="ARBA" id="ARBA00022695"/>
    </source>
</evidence>
<dbReference type="Pfam" id="PF17921">
    <property type="entry name" value="Integrase_H2C2"/>
    <property type="match status" value="1"/>
</dbReference>
<dbReference type="PROSITE" id="PS50994">
    <property type="entry name" value="INTEGRASE"/>
    <property type="match status" value="1"/>
</dbReference>
<evidence type="ECO:0000313" key="15">
    <source>
        <dbReference type="EMBL" id="KAB0803539.1"/>
    </source>
</evidence>
<dbReference type="InterPro" id="IPR050951">
    <property type="entry name" value="Retrovirus_Pol_polyprotein"/>
</dbReference>
<evidence type="ECO:0000256" key="6">
    <source>
        <dbReference type="ARBA" id="ARBA00022801"/>
    </source>
</evidence>
<keyword evidence="6" id="KW-0378">Hydrolase</keyword>
<evidence type="ECO:0000259" key="13">
    <source>
        <dbReference type="PROSITE" id="PS50994"/>
    </source>
</evidence>
<dbReference type="Gene3D" id="3.10.20.370">
    <property type="match status" value="1"/>
</dbReference>
<dbReference type="Proteomes" id="UP000327044">
    <property type="component" value="Unassembled WGS sequence"/>
</dbReference>
<dbReference type="GO" id="GO:0003723">
    <property type="term" value="F:RNA binding"/>
    <property type="evidence" value="ECO:0007669"/>
    <property type="project" value="UniProtKB-KW"/>
</dbReference>
<gene>
    <name evidence="15" type="ORF">PPYR_00509</name>
    <name evidence="14" type="ORF">PPYR_08549</name>
</gene>
<dbReference type="InterPro" id="IPR036397">
    <property type="entry name" value="RNaseH_sf"/>
</dbReference>
<keyword evidence="11" id="KW-0511">Multifunctional enzyme</keyword>
<keyword evidence="2" id="KW-0808">Transferase</keyword>
<evidence type="ECO:0000256" key="9">
    <source>
        <dbReference type="ARBA" id="ARBA00022908"/>
    </source>
</evidence>
<keyword evidence="9" id="KW-0229">DNA integration</keyword>
<dbReference type="FunFam" id="1.10.340.70:FF:000001">
    <property type="entry name" value="Retrovirus-related Pol polyprotein from transposon gypsy-like Protein"/>
    <property type="match status" value="1"/>
</dbReference>
<dbReference type="Pfam" id="PF00078">
    <property type="entry name" value="RVT_1"/>
    <property type="match status" value="1"/>
</dbReference>
<dbReference type="Gene3D" id="1.10.340.70">
    <property type="match status" value="1"/>
</dbReference>
<evidence type="ECO:0000256" key="4">
    <source>
        <dbReference type="ARBA" id="ARBA00022722"/>
    </source>
</evidence>
<dbReference type="InterPro" id="IPR041588">
    <property type="entry name" value="Integrase_H2C2"/>
</dbReference>
<dbReference type="EMBL" id="VVIM01000006">
    <property type="protein sequence ID" value="KAB0797556.1"/>
    <property type="molecule type" value="Genomic_DNA"/>
</dbReference>
<dbReference type="CDD" id="cd09274">
    <property type="entry name" value="RNase_HI_RT_Ty3"/>
    <property type="match status" value="1"/>
</dbReference>
<dbReference type="SUPFAM" id="SSF50630">
    <property type="entry name" value="Acid proteases"/>
    <property type="match status" value="1"/>
</dbReference>
<dbReference type="Pfam" id="PF17919">
    <property type="entry name" value="RT_RNaseH_2"/>
    <property type="match status" value="1"/>
</dbReference>
<proteinExistence type="predicted"/>
<evidence type="ECO:0000313" key="14">
    <source>
        <dbReference type="EMBL" id="KAB0797556.1"/>
    </source>
</evidence>
<dbReference type="InterPro" id="IPR000477">
    <property type="entry name" value="RT_dom"/>
</dbReference>
<evidence type="ECO:0000256" key="2">
    <source>
        <dbReference type="ARBA" id="ARBA00022679"/>
    </source>
</evidence>
<dbReference type="Gene3D" id="3.30.70.270">
    <property type="match status" value="2"/>
</dbReference>
<dbReference type="CDD" id="cd00303">
    <property type="entry name" value="retropepsin_like"/>
    <property type="match status" value="1"/>
</dbReference>
<keyword evidence="16" id="KW-1185">Reference proteome</keyword>
<dbReference type="EMBL" id="VVIM01000001">
    <property type="protein sequence ID" value="KAB0803539.1"/>
    <property type="molecule type" value="Genomic_DNA"/>
</dbReference>
<dbReference type="SUPFAM" id="SSF53098">
    <property type="entry name" value="Ribonuclease H-like"/>
    <property type="match status" value="1"/>
</dbReference>
<dbReference type="InParanoid" id="A0A5N4B1R1"/>
<reference evidence="15" key="2">
    <citation type="submission" date="2019-08" db="EMBL/GenBank/DDBJ databases">
        <authorList>
            <consortium name="Photinus pyralis genome working group"/>
            <person name="Fallon T.R."/>
            <person name="Sander Lower S.E."/>
            <person name="Weng J.-K."/>
        </authorList>
    </citation>
    <scope>NUCLEOTIDE SEQUENCE</scope>
    <source>
        <strain evidence="15">1611_PpyrPB1</strain>
        <tissue evidence="15">Whole body</tissue>
    </source>
</reference>
<dbReference type="Gene3D" id="3.10.10.10">
    <property type="entry name" value="HIV Type 1 Reverse Transcriptase, subunit A, domain 1"/>
    <property type="match status" value="1"/>
</dbReference>
<evidence type="ECO:0000256" key="5">
    <source>
        <dbReference type="ARBA" id="ARBA00022759"/>
    </source>
</evidence>
<dbReference type="GO" id="GO:0006508">
    <property type="term" value="P:proteolysis"/>
    <property type="evidence" value="ECO:0007669"/>
    <property type="project" value="InterPro"/>
</dbReference>
<keyword evidence="10" id="KW-0695">RNA-directed DNA polymerase</keyword>
<dbReference type="EC" id="2.7.7.49" evidence="1"/>
<reference evidence="15 16" key="1">
    <citation type="journal article" date="2018" name="Elife">
        <title>Firefly genomes illuminate parallel origins of bioluminescence in beetles.</title>
        <authorList>
            <person name="Fallon T.R."/>
            <person name="Lower S.E."/>
            <person name="Chang C.H."/>
            <person name="Bessho-Uehara M."/>
            <person name="Martin G.J."/>
            <person name="Bewick A.J."/>
            <person name="Behringer M."/>
            <person name="Debat H.J."/>
            <person name="Wong I."/>
            <person name="Day J.C."/>
            <person name="Suvorov A."/>
            <person name="Silva C.J."/>
            <person name="Stanger-Hall K.F."/>
            <person name="Hall D.W."/>
            <person name="Schmitz R.J."/>
            <person name="Nelson D.R."/>
            <person name="Lewis S.M."/>
            <person name="Shigenobu S."/>
            <person name="Bybee S.M."/>
            <person name="Larracuente A.M."/>
            <person name="Oba Y."/>
            <person name="Weng J.K."/>
        </authorList>
    </citation>
    <scope>NUCLEOTIDE SEQUENCE [LARGE SCALE GENOMIC DNA]</scope>
    <source>
        <strain evidence="15">1611_PpyrPB1</strain>
        <tissue evidence="15">Whole body</tissue>
    </source>
</reference>
<name>A0A5N4B1R1_PHOPY</name>
<dbReference type="GO" id="GO:0042575">
    <property type="term" value="C:DNA polymerase complex"/>
    <property type="evidence" value="ECO:0007669"/>
    <property type="project" value="UniProtKB-ARBA"/>
</dbReference>
<dbReference type="FunFam" id="3.30.70.270:FF:000020">
    <property type="entry name" value="Transposon Tf2-6 polyprotein-like Protein"/>
    <property type="match status" value="1"/>
</dbReference>
<dbReference type="FunFam" id="3.10.20.370:FF:000001">
    <property type="entry name" value="Retrovirus-related Pol polyprotein from transposon 17.6-like protein"/>
    <property type="match status" value="1"/>
</dbReference>
<sequence length="1027" mass="118068">MPLVLVEINNIRVLALLDTGASYNFISAKFVSKLNKIGTVKYTPCSSVVMLPDSSMVRVRKQVKVFVRIASLSWPISFYEFSSLNFDVILGIPSLNKMKVILNFESKNISFEFNRDIKIPFSSSPNLRKGILSSICEVKYNLNQVQNQQIASLITQYSDVLTKEVGIVRNFEYEIKVSSSKPIYKTPFYLNPVKQKELDDHLQHLLEKGIIRRSTSPYASPVFFVPKKDSGKRLVVDYRAINKIIEYDPFPPANQQAIFAYLQGAKIFTLFDMNAAFHQIQLAEDSKKYTAFVTPTSHYEYNYLPFGLKISPTGLNRLIAREFADIRFKFLINYFDDFIVFSKSPSEHITHLQIVLERFRMCGITLNPEKARFAMSKLRILGHVVSSGCVQLDPQRIEAVQNLPIPKSVKQVQQFIGIVSFCSKFIDKFSEILAPLNELKRKDSKFKITDKHILAIDNLKKAICEAPVLRLPDFSIPFIVRTDASNIGISGVLLQKQEDGIHPIAFVSKKLSDTEKKYSTYEKESLAVMFALDKFKDYVTDSLFTLQVDCDAIRWLVNHPSQLSKFGRWILKLSKFNFTIEHIPGSQNNVADGLSRLFDDCQEPSPSADTQHSITFLNSILELPESFVSINKHQQSDEFCELIRNRLQSGQDVNNFAIENGLLIRYVGRNRLKRVVIPEKLYNLIIYYFHDSKFGNHNSVTKTYRSIAKRFWWNAMYKQIRNYVSSCHLCQTCKPLNTQVNVHLASSSPTVTWDKIYVDYVGPIITSEQGYRFMLVCVDSFSKWLKVYPTRKATAKVTCKYLTELFSTYGPPKTLVSDNAKCFTSNLLFQFCMQWGVRQAFSSPYHPASNMSERCNRNLKYNLTLLIKQYALEHKSWDQVLPFFILNYNSTHHEAIGTSPANIFLNRDIATPLDNIWNLESFLARADPPNLQEIHNHLKVAHEKAKKYYNRGKLPVTKFKINQKVLVKHFPTSVPRVSDQKFTAIWSGPKIIRGFTSPVSVVLEDIETNEITRSHIQFLRPYKERNS</sequence>
<dbReference type="PANTHER" id="PTHR37984">
    <property type="entry name" value="PROTEIN CBG26694"/>
    <property type="match status" value="1"/>
</dbReference>
<evidence type="ECO:0000256" key="1">
    <source>
        <dbReference type="ARBA" id="ARBA00012493"/>
    </source>
</evidence>
<dbReference type="InterPro" id="IPR021109">
    <property type="entry name" value="Peptidase_aspartic_dom_sf"/>
</dbReference>
<feature type="domain" description="Reverse transcriptase" evidence="12">
    <location>
        <begin position="206"/>
        <end position="385"/>
    </location>
</feature>
<dbReference type="Gene3D" id="2.40.70.10">
    <property type="entry name" value="Acid Proteases"/>
    <property type="match status" value="1"/>
</dbReference>
<evidence type="ECO:0000313" key="16">
    <source>
        <dbReference type="Proteomes" id="UP000327044"/>
    </source>
</evidence>
<dbReference type="InterPro" id="IPR012337">
    <property type="entry name" value="RNaseH-like_sf"/>
</dbReference>
<organism evidence="15 16">
    <name type="scientific">Photinus pyralis</name>
    <name type="common">Common eastern firefly</name>
    <name type="synonym">Lampyris pyralis</name>
    <dbReference type="NCBI Taxonomy" id="7054"/>
    <lineage>
        <taxon>Eukaryota</taxon>
        <taxon>Metazoa</taxon>
        <taxon>Ecdysozoa</taxon>
        <taxon>Arthropoda</taxon>
        <taxon>Hexapoda</taxon>
        <taxon>Insecta</taxon>
        <taxon>Pterygota</taxon>
        <taxon>Neoptera</taxon>
        <taxon>Endopterygota</taxon>
        <taxon>Coleoptera</taxon>
        <taxon>Polyphaga</taxon>
        <taxon>Elateriformia</taxon>
        <taxon>Elateroidea</taxon>
        <taxon>Lampyridae</taxon>
        <taxon>Lampyrinae</taxon>
        <taxon>Photinus</taxon>
    </lineage>
</organism>
<dbReference type="PANTHER" id="PTHR37984:SF5">
    <property type="entry name" value="PROTEIN NYNRIN-LIKE"/>
    <property type="match status" value="1"/>
</dbReference>
<evidence type="ECO:0000259" key="12">
    <source>
        <dbReference type="PROSITE" id="PS50878"/>
    </source>
</evidence>
<evidence type="ECO:0000256" key="10">
    <source>
        <dbReference type="ARBA" id="ARBA00022918"/>
    </source>
</evidence>
<keyword evidence="7" id="KW-0460">Magnesium</keyword>
<dbReference type="InterPro" id="IPR001584">
    <property type="entry name" value="Integrase_cat-core"/>
</dbReference>
<dbReference type="GO" id="GO:0015074">
    <property type="term" value="P:DNA integration"/>
    <property type="evidence" value="ECO:0007669"/>
    <property type="project" value="UniProtKB-KW"/>
</dbReference>
<dbReference type="Pfam" id="PF08284">
    <property type="entry name" value="RVP_2"/>
    <property type="match status" value="1"/>
</dbReference>
<protein>
    <recommendedName>
        <fullName evidence="1">RNA-directed DNA polymerase</fullName>
        <ecNumber evidence="1">2.7.7.49</ecNumber>
    </recommendedName>
</protein>
<dbReference type="InterPro" id="IPR043128">
    <property type="entry name" value="Rev_trsase/Diguanyl_cyclase"/>
</dbReference>
<dbReference type="InterPro" id="IPR001969">
    <property type="entry name" value="Aspartic_peptidase_AS"/>
</dbReference>
<dbReference type="InterPro" id="IPR041577">
    <property type="entry name" value="RT_RNaseH_2"/>
</dbReference>
<dbReference type="GO" id="GO:0004519">
    <property type="term" value="F:endonuclease activity"/>
    <property type="evidence" value="ECO:0007669"/>
    <property type="project" value="UniProtKB-KW"/>
</dbReference>
<evidence type="ECO:0000256" key="7">
    <source>
        <dbReference type="ARBA" id="ARBA00022842"/>
    </source>
</evidence>
<evidence type="ECO:0000256" key="8">
    <source>
        <dbReference type="ARBA" id="ARBA00022884"/>
    </source>
</evidence>
<keyword evidence="4" id="KW-0540">Nuclease</keyword>
<dbReference type="GO" id="GO:0003964">
    <property type="term" value="F:RNA-directed DNA polymerase activity"/>
    <property type="evidence" value="ECO:0007669"/>
    <property type="project" value="UniProtKB-KW"/>
</dbReference>
<feature type="domain" description="Integrase catalytic" evidence="13">
    <location>
        <begin position="745"/>
        <end position="908"/>
    </location>
</feature>
<keyword evidence="5" id="KW-0255">Endonuclease</keyword>
<dbReference type="PROSITE" id="PS50878">
    <property type="entry name" value="RT_POL"/>
    <property type="match status" value="1"/>
</dbReference>
<dbReference type="CDD" id="cd01647">
    <property type="entry name" value="RT_LTR"/>
    <property type="match status" value="1"/>
</dbReference>
<comment type="caution">
    <text evidence="15">The sequence shown here is derived from an EMBL/GenBank/DDBJ whole genome shotgun (WGS) entry which is preliminary data.</text>
</comment>